<dbReference type="PRINTS" id="PR01506">
    <property type="entry name" value="TATBPROTEIN"/>
</dbReference>
<evidence type="ECO:0000313" key="8">
    <source>
        <dbReference type="EMBL" id="ROR81338.1"/>
    </source>
</evidence>
<evidence type="ECO:0000256" key="6">
    <source>
        <dbReference type="ARBA" id="ARBA00023010"/>
    </source>
</evidence>
<dbReference type="InterPro" id="IPR003369">
    <property type="entry name" value="TatA/B/E"/>
</dbReference>
<keyword evidence="4" id="KW-0653">Protein transport</keyword>
<sequence>MFGLTFDKLLIIGVIAVFLLGPERLPYYASQLARLVRTLRDLASGAKDRMREEMGPEFDEVDWKKLDPRQYDPRRIIREALLDDEPPVTPTVATTAPLDAAPAAAAAAAAVPSLEKPKSIQAATDERLRRLAAGETAAPPFDLEAT</sequence>
<comment type="subcellular location">
    <subcellularLocation>
        <location evidence="1">Membrane</location>
        <topology evidence="1">Single-pass membrane protein</topology>
    </subcellularLocation>
</comment>
<keyword evidence="6" id="KW-0811">Translocation</keyword>
<dbReference type="Pfam" id="PF02416">
    <property type="entry name" value="TatA_B_E"/>
    <property type="match status" value="1"/>
</dbReference>
<dbReference type="Proteomes" id="UP000266915">
    <property type="component" value="Unassembled WGS sequence"/>
</dbReference>
<gene>
    <name evidence="8" type="ORF">EDD42_1394</name>
</gene>
<evidence type="ECO:0000256" key="4">
    <source>
        <dbReference type="ARBA" id="ARBA00022927"/>
    </source>
</evidence>
<keyword evidence="2" id="KW-0813">Transport</keyword>
<name>A0A3N2C1F8_9MICO</name>
<keyword evidence="9" id="KW-1185">Reference proteome</keyword>
<evidence type="ECO:0000256" key="2">
    <source>
        <dbReference type="ARBA" id="ARBA00022448"/>
    </source>
</evidence>
<evidence type="ECO:0000256" key="1">
    <source>
        <dbReference type="ARBA" id="ARBA00004167"/>
    </source>
</evidence>
<organism evidence="8 9">
    <name type="scientific">Plantibacter flavus</name>
    <dbReference type="NCBI Taxonomy" id="150123"/>
    <lineage>
        <taxon>Bacteria</taxon>
        <taxon>Bacillati</taxon>
        <taxon>Actinomycetota</taxon>
        <taxon>Actinomycetes</taxon>
        <taxon>Micrococcales</taxon>
        <taxon>Microbacteriaceae</taxon>
        <taxon>Plantibacter</taxon>
    </lineage>
</organism>
<dbReference type="Gene3D" id="1.20.5.3310">
    <property type="match status" value="1"/>
</dbReference>
<accession>A0A3N2C1F8</accession>
<keyword evidence="3" id="KW-0812">Transmembrane</keyword>
<keyword evidence="5" id="KW-1133">Transmembrane helix</keyword>
<dbReference type="AlphaFoldDB" id="A0A3N2C1F8"/>
<comment type="caution">
    <text evidence="8">The sequence shown here is derived from an EMBL/GenBank/DDBJ whole genome shotgun (WGS) entry which is preliminary data.</text>
</comment>
<keyword evidence="7" id="KW-0472">Membrane</keyword>
<dbReference type="EMBL" id="RKHL01000001">
    <property type="protein sequence ID" value="ROR81338.1"/>
    <property type="molecule type" value="Genomic_DNA"/>
</dbReference>
<proteinExistence type="predicted"/>
<reference evidence="8 9" key="1">
    <citation type="submission" date="2018-11" db="EMBL/GenBank/DDBJ databases">
        <title>Sequencing the genomes of 1000 actinobacteria strains.</title>
        <authorList>
            <person name="Klenk H.-P."/>
        </authorList>
    </citation>
    <scope>NUCLEOTIDE SEQUENCE [LARGE SCALE GENOMIC DNA]</scope>
    <source>
        <strain evidence="8 9">DSM 14012</strain>
    </source>
</reference>
<protein>
    <submittedName>
        <fullName evidence="8">Sec-independent protein translocase protein TatB</fullName>
    </submittedName>
</protein>
<evidence type="ECO:0000256" key="7">
    <source>
        <dbReference type="ARBA" id="ARBA00023136"/>
    </source>
</evidence>
<evidence type="ECO:0000313" key="9">
    <source>
        <dbReference type="Proteomes" id="UP000266915"/>
    </source>
</evidence>
<dbReference type="RefSeq" id="WP_079705542.1">
    <property type="nucleotide sequence ID" value="NZ_FXAP01000001.1"/>
</dbReference>
<evidence type="ECO:0000256" key="5">
    <source>
        <dbReference type="ARBA" id="ARBA00022989"/>
    </source>
</evidence>
<evidence type="ECO:0000256" key="3">
    <source>
        <dbReference type="ARBA" id="ARBA00022692"/>
    </source>
</evidence>